<accession>A0A8T0E523</accession>
<dbReference type="EMBL" id="JABXBU010002231">
    <property type="protein sequence ID" value="KAF8764951.1"/>
    <property type="molecule type" value="Genomic_DNA"/>
</dbReference>
<name>A0A8T0E523_ARGBR</name>
<proteinExistence type="predicted"/>
<reference evidence="1" key="2">
    <citation type="submission" date="2020-06" db="EMBL/GenBank/DDBJ databases">
        <authorList>
            <person name="Sheffer M."/>
        </authorList>
    </citation>
    <scope>NUCLEOTIDE SEQUENCE</scope>
</reference>
<dbReference type="Proteomes" id="UP000807504">
    <property type="component" value="Unassembled WGS sequence"/>
</dbReference>
<comment type="caution">
    <text evidence="1">The sequence shown here is derived from an EMBL/GenBank/DDBJ whole genome shotgun (WGS) entry which is preliminary data.</text>
</comment>
<reference evidence="1" key="1">
    <citation type="journal article" date="2020" name="bioRxiv">
        <title>Chromosome-level reference genome of the European wasp spider Argiope bruennichi: a resource for studies on range expansion and evolutionary adaptation.</title>
        <authorList>
            <person name="Sheffer M.M."/>
            <person name="Hoppe A."/>
            <person name="Krehenwinkel H."/>
            <person name="Uhl G."/>
            <person name="Kuss A.W."/>
            <person name="Jensen L."/>
            <person name="Jensen C."/>
            <person name="Gillespie R.G."/>
            <person name="Hoff K.J."/>
            <person name="Prost S."/>
        </authorList>
    </citation>
    <scope>NUCLEOTIDE SEQUENCE</scope>
</reference>
<protein>
    <submittedName>
        <fullName evidence="1">Uncharacterized protein</fullName>
    </submittedName>
</protein>
<evidence type="ECO:0000313" key="1">
    <source>
        <dbReference type="EMBL" id="KAF8764951.1"/>
    </source>
</evidence>
<organism evidence="1 2">
    <name type="scientific">Argiope bruennichi</name>
    <name type="common">Wasp spider</name>
    <name type="synonym">Aranea bruennichi</name>
    <dbReference type="NCBI Taxonomy" id="94029"/>
    <lineage>
        <taxon>Eukaryota</taxon>
        <taxon>Metazoa</taxon>
        <taxon>Ecdysozoa</taxon>
        <taxon>Arthropoda</taxon>
        <taxon>Chelicerata</taxon>
        <taxon>Arachnida</taxon>
        <taxon>Araneae</taxon>
        <taxon>Araneomorphae</taxon>
        <taxon>Entelegynae</taxon>
        <taxon>Araneoidea</taxon>
        <taxon>Araneidae</taxon>
        <taxon>Argiope</taxon>
    </lineage>
</organism>
<dbReference type="AlphaFoldDB" id="A0A8T0E523"/>
<sequence>MAPCSTHSLEFSTRASNERGWAGWASNRNRNSPIKPSVLEISEVAGSALNGKEKGLKQFNSSDKERRQRGSLKRKTLADLLLTNSILSRRSSRCGASGLRKKRFFSRKLPFCYGKQPPPIPSSLIRGALFRPVFNHPVRLADKALIRVRTAKLQEGSGESGCCYQQRLLFRGGCLHSMSSGGRIGTVCKERRDTL</sequence>
<evidence type="ECO:0000313" key="2">
    <source>
        <dbReference type="Proteomes" id="UP000807504"/>
    </source>
</evidence>
<gene>
    <name evidence="1" type="ORF">HNY73_022974</name>
</gene>
<keyword evidence="2" id="KW-1185">Reference proteome</keyword>